<dbReference type="EMBL" id="JAGPXB010000001">
    <property type="protein sequence ID" value="MBQ0907468.1"/>
    <property type="molecule type" value="Genomic_DNA"/>
</dbReference>
<evidence type="ECO:0000313" key="1">
    <source>
        <dbReference type="EMBL" id="MBQ0907468.1"/>
    </source>
</evidence>
<evidence type="ECO:0000313" key="2">
    <source>
        <dbReference type="Proteomes" id="UP000679008"/>
    </source>
</evidence>
<comment type="caution">
    <text evidence="1">The sequence shown here is derived from an EMBL/GenBank/DDBJ whole genome shotgun (WGS) entry which is preliminary data.</text>
</comment>
<keyword evidence="2" id="KW-1185">Reference proteome</keyword>
<name>A0ABS5D0C3_9FLAO</name>
<proteinExistence type="predicted"/>
<reference evidence="1 2" key="1">
    <citation type="submission" date="2021-04" db="EMBL/GenBank/DDBJ databases">
        <title>Description of novel Flavobacterium sp. F-328.</title>
        <authorList>
            <person name="Saticioglu I.B."/>
        </authorList>
    </citation>
    <scope>NUCLEOTIDE SEQUENCE [LARGE SCALE GENOMIC DNA]</scope>
    <source>
        <strain evidence="1 2">F-328</strain>
    </source>
</reference>
<dbReference type="RefSeq" id="WP_210788014.1">
    <property type="nucleotide sequence ID" value="NZ_JAGPXB010000001.1"/>
</dbReference>
<accession>A0ABS5D0C3</accession>
<organism evidence="1 2">
    <name type="scientific">Flavobacterium erciyesense</name>
    <dbReference type="NCBI Taxonomy" id="2825842"/>
    <lineage>
        <taxon>Bacteria</taxon>
        <taxon>Pseudomonadati</taxon>
        <taxon>Bacteroidota</taxon>
        <taxon>Flavobacteriia</taxon>
        <taxon>Flavobacteriales</taxon>
        <taxon>Flavobacteriaceae</taxon>
        <taxon>Flavobacterium</taxon>
    </lineage>
</organism>
<dbReference type="Proteomes" id="UP000679008">
    <property type="component" value="Unassembled WGS sequence"/>
</dbReference>
<gene>
    <name evidence="1" type="ORF">KBJ98_02000</name>
</gene>
<protein>
    <submittedName>
        <fullName evidence="1">Uncharacterized protein</fullName>
    </submittedName>
</protein>
<sequence length="371" mass="43050">MIQIDKFPAENKVCLDGNSTIVSITSSNGLGFYFRAKIYINDELFDEQSWSRKNDKTAEKDLKKLYHAYFETVFKSNIINGLEQQNHLLKKVSIIVEEYNLANDILVQSLNLPQFYLMYNVKPVLFDDTIKVQLLDGRSELLQISSKGKIAVPFMVNALNETLTVELIDNYGNVINSLGKSNFSDKRVYQYFFDLATVSIPESTLYLTLKISVGNTFVAKNFRFFNSSQYSIKEIVFANNFGYWVYAYLDGKLTIENNIDTKTYEQNDGFEKVYEINEKETYTLNSGTLLLSEKNILNQICTAIEAKIYWQTKYISLVNATKKINTYNEREYLYSENLSFSVRENTDIDNQLSTRKAYYSNKYNPSYYKTN</sequence>